<protein>
    <submittedName>
        <fullName evidence="3">Dihydroorotase</fullName>
    </submittedName>
</protein>
<dbReference type="InterPro" id="IPR050138">
    <property type="entry name" value="DHOase/Allantoinase_Hydrolase"/>
</dbReference>
<dbReference type="GO" id="GO:0004151">
    <property type="term" value="F:dihydroorotase activity"/>
    <property type="evidence" value="ECO:0007669"/>
    <property type="project" value="InterPro"/>
</dbReference>
<sequence length="417" mass="45641">MNILIKKAQIVDPSNKEYHLKKHDILIKDGIIAEIATDIQTGENIEILEKDNLHVSTGWFDSSVSFGEPGYEERETIKHGLFVAAKSGFTDIVLNPNTNPVPDSSSDIVFLKNAAKESATSLYPLGALTVGAEGEALAELYDMKNAGAVGFYDYKHPLKNANLLKIALQYNQNFNGLVHSFPLDKQISGKGIVSEGEISTKLGLKGIPHLAEELFIARDLYILEYTGGKLHIPTISTAKGVKLIAEAKKKGLDVSCSVAIHNLYFTDASLEGFDSHFKLMPPLRTKEDSKALIAGLQDGTIDYVTTDHRPMDIELKRVEFDNAEDGTIGLETAFGILNQLFDLETLISLLTKGRERYGIPTPKLQVGESATLTLFNPEPEFTLDTEHILSASKNSCFIGSTLKGKVYGSIAKKQLIS</sequence>
<dbReference type="PANTHER" id="PTHR43668">
    <property type="entry name" value="ALLANTOINASE"/>
    <property type="match status" value="1"/>
</dbReference>
<dbReference type="CDD" id="cd01317">
    <property type="entry name" value="DHOase_IIa"/>
    <property type="match status" value="1"/>
</dbReference>
<organism evidence="3 4">
    <name type="scientific">Arenibacter nanhaiticus</name>
    <dbReference type="NCBI Taxonomy" id="558155"/>
    <lineage>
        <taxon>Bacteria</taxon>
        <taxon>Pseudomonadati</taxon>
        <taxon>Bacteroidota</taxon>
        <taxon>Flavobacteriia</taxon>
        <taxon>Flavobacteriales</taxon>
        <taxon>Flavobacteriaceae</taxon>
        <taxon>Arenibacter</taxon>
    </lineage>
</organism>
<dbReference type="InterPro" id="IPR024403">
    <property type="entry name" value="DHOase_cat"/>
</dbReference>
<dbReference type="OrthoDB" id="9765462at2"/>
<dbReference type="SUPFAM" id="SSF51338">
    <property type="entry name" value="Composite domain of metallo-dependent hydrolases"/>
    <property type="match status" value="1"/>
</dbReference>
<dbReference type="InterPro" id="IPR032466">
    <property type="entry name" value="Metal_Hydrolase"/>
</dbReference>
<dbReference type="Pfam" id="PF12890">
    <property type="entry name" value="DHOase"/>
    <property type="match status" value="1"/>
</dbReference>
<dbReference type="Gene3D" id="2.30.40.10">
    <property type="entry name" value="Urease, subunit C, domain 1"/>
    <property type="match status" value="1"/>
</dbReference>
<dbReference type="GO" id="GO:0005737">
    <property type="term" value="C:cytoplasm"/>
    <property type="evidence" value="ECO:0007669"/>
    <property type="project" value="TreeGrafter"/>
</dbReference>
<evidence type="ECO:0000256" key="1">
    <source>
        <dbReference type="ARBA" id="ARBA00022975"/>
    </source>
</evidence>
<dbReference type="Proteomes" id="UP000184231">
    <property type="component" value="Unassembled WGS sequence"/>
</dbReference>
<dbReference type="Gene3D" id="3.20.20.140">
    <property type="entry name" value="Metal-dependent hydrolases"/>
    <property type="match status" value="1"/>
</dbReference>
<evidence type="ECO:0000313" key="4">
    <source>
        <dbReference type="Proteomes" id="UP000184231"/>
    </source>
</evidence>
<dbReference type="EMBL" id="FQYX01000005">
    <property type="protein sequence ID" value="SHI73452.1"/>
    <property type="molecule type" value="Genomic_DNA"/>
</dbReference>
<name>A0A1M6DJT0_9FLAO</name>
<dbReference type="AlphaFoldDB" id="A0A1M6DJT0"/>
<gene>
    <name evidence="3" type="ORF">SAMN04487911_10539</name>
</gene>
<dbReference type="RefSeq" id="WP_072763473.1">
    <property type="nucleotide sequence ID" value="NZ_FQYX01000005.1"/>
</dbReference>
<keyword evidence="4" id="KW-1185">Reference proteome</keyword>
<dbReference type="SUPFAM" id="SSF51556">
    <property type="entry name" value="Metallo-dependent hydrolases"/>
    <property type="match status" value="1"/>
</dbReference>
<keyword evidence="1" id="KW-0665">Pyrimidine biosynthesis</keyword>
<dbReference type="InterPro" id="IPR011059">
    <property type="entry name" value="Metal-dep_hydrolase_composite"/>
</dbReference>
<accession>A0A1M6DJT0</accession>
<dbReference type="STRING" id="558155.SAMN04487911_10539"/>
<evidence type="ECO:0000259" key="2">
    <source>
        <dbReference type="Pfam" id="PF12890"/>
    </source>
</evidence>
<dbReference type="PANTHER" id="PTHR43668:SF2">
    <property type="entry name" value="ALLANTOINASE"/>
    <property type="match status" value="1"/>
</dbReference>
<dbReference type="GO" id="GO:0046872">
    <property type="term" value="F:metal ion binding"/>
    <property type="evidence" value="ECO:0007669"/>
    <property type="project" value="InterPro"/>
</dbReference>
<dbReference type="GO" id="GO:0006145">
    <property type="term" value="P:purine nucleobase catabolic process"/>
    <property type="evidence" value="ECO:0007669"/>
    <property type="project" value="TreeGrafter"/>
</dbReference>
<dbReference type="InterPro" id="IPR004722">
    <property type="entry name" value="DHOase"/>
</dbReference>
<dbReference type="GO" id="GO:0006221">
    <property type="term" value="P:pyrimidine nucleotide biosynthetic process"/>
    <property type="evidence" value="ECO:0007669"/>
    <property type="project" value="UniProtKB-KW"/>
</dbReference>
<evidence type="ECO:0000313" key="3">
    <source>
        <dbReference type="EMBL" id="SHI73452.1"/>
    </source>
</evidence>
<feature type="domain" description="Dihydroorotase catalytic" evidence="2">
    <location>
        <begin position="58"/>
        <end position="237"/>
    </location>
</feature>
<reference evidence="3 4" key="1">
    <citation type="submission" date="2016-11" db="EMBL/GenBank/DDBJ databases">
        <authorList>
            <person name="Jaros S."/>
            <person name="Januszkiewicz K."/>
            <person name="Wedrychowicz H."/>
        </authorList>
    </citation>
    <scope>NUCLEOTIDE SEQUENCE [LARGE SCALE GENOMIC DNA]</scope>
    <source>
        <strain evidence="3 4">CGMCC 1.8863</strain>
    </source>
</reference>
<dbReference type="GO" id="GO:0004038">
    <property type="term" value="F:allantoinase activity"/>
    <property type="evidence" value="ECO:0007669"/>
    <property type="project" value="TreeGrafter"/>
</dbReference>
<proteinExistence type="predicted"/>